<dbReference type="EMBL" id="AZGZ01000048">
    <property type="protein sequence ID" value="KZZ86778.1"/>
    <property type="molecule type" value="Genomic_DNA"/>
</dbReference>
<dbReference type="GO" id="GO:0051723">
    <property type="term" value="F:protein methylesterase activity"/>
    <property type="evidence" value="ECO:0007669"/>
    <property type="project" value="UniProtKB-EC"/>
</dbReference>
<evidence type="ECO:0000256" key="5">
    <source>
        <dbReference type="ARBA" id="ARBA00022801"/>
    </source>
</evidence>
<dbReference type="PANTHER" id="PTHR14189:SF0">
    <property type="entry name" value="PROTEIN PHOSPHATASE METHYLESTERASE 1"/>
    <property type="match status" value="1"/>
</dbReference>
<evidence type="ECO:0000256" key="2">
    <source>
        <dbReference type="ARBA" id="ARBA00013111"/>
    </source>
</evidence>
<evidence type="ECO:0000256" key="1">
    <source>
        <dbReference type="ARBA" id="ARBA00008645"/>
    </source>
</evidence>
<gene>
    <name evidence="10" type="ORF">AAP_06248</name>
</gene>
<comment type="function">
    <text evidence="6">Demethylates proteins that have been reversibly carboxymethylated. Demethylates the phosphatase PP2A catalytic subunit.</text>
</comment>
<evidence type="ECO:0000259" key="9">
    <source>
        <dbReference type="Pfam" id="PF12697"/>
    </source>
</evidence>
<dbReference type="Gene3D" id="3.40.50.1820">
    <property type="entry name" value="alpha/beta hydrolase"/>
    <property type="match status" value="1"/>
</dbReference>
<name>A0A167UYH9_9EURO</name>
<dbReference type="InterPro" id="IPR000073">
    <property type="entry name" value="AB_hydrolase_1"/>
</dbReference>
<accession>A0A167UYH9</accession>
<comment type="catalytic activity">
    <reaction evidence="7">
        <text>[phosphatase 2A protein]-C-terminal L-leucine methyl ester + H2O = [phosphatase 2A protein]-C-terminal L-leucine + methanol + H(+)</text>
        <dbReference type="Rhea" id="RHEA:48548"/>
        <dbReference type="Rhea" id="RHEA-COMP:12134"/>
        <dbReference type="Rhea" id="RHEA-COMP:12135"/>
        <dbReference type="ChEBI" id="CHEBI:15377"/>
        <dbReference type="ChEBI" id="CHEBI:15378"/>
        <dbReference type="ChEBI" id="CHEBI:17790"/>
        <dbReference type="ChEBI" id="CHEBI:90516"/>
        <dbReference type="ChEBI" id="CHEBI:90517"/>
        <dbReference type="EC" id="3.1.1.89"/>
    </reaction>
</comment>
<feature type="domain" description="AB hydrolase-1" evidence="9">
    <location>
        <begin position="123"/>
        <end position="220"/>
    </location>
</feature>
<protein>
    <recommendedName>
        <fullName evidence="3">Protein phosphatase methylesterase 1</fullName>
        <ecNumber evidence="2">3.1.1.89</ecNumber>
    </recommendedName>
</protein>
<dbReference type="EC" id="3.1.1.89" evidence="2"/>
<evidence type="ECO:0000313" key="10">
    <source>
        <dbReference type="EMBL" id="KZZ86778.1"/>
    </source>
</evidence>
<evidence type="ECO:0000256" key="4">
    <source>
        <dbReference type="ARBA" id="ARBA00022487"/>
    </source>
</evidence>
<keyword evidence="11" id="KW-1185">Reference proteome</keyword>
<evidence type="ECO:0000256" key="7">
    <source>
        <dbReference type="ARBA" id="ARBA00049203"/>
    </source>
</evidence>
<dbReference type="PANTHER" id="PTHR14189">
    <property type="entry name" value="PROTEIN PHOSPHATASE METHYLESTERASE-1 RELATED"/>
    <property type="match status" value="1"/>
</dbReference>
<comment type="caution">
    <text evidence="10">The sequence shown here is derived from an EMBL/GenBank/DDBJ whole genome shotgun (WGS) entry which is preliminary data.</text>
</comment>
<organism evidence="10 11">
    <name type="scientific">Ascosphaera apis ARSEF 7405</name>
    <dbReference type="NCBI Taxonomy" id="392613"/>
    <lineage>
        <taxon>Eukaryota</taxon>
        <taxon>Fungi</taxon>
        <taxon>Dikarya</taxon>
        <taxon>Ascomycota</taxon>
        <taxon>Pezizomycotina</taxon>
        <taxon>Eurotiomycetes</taxon>
        <taxon>Eurotiomycetidae</taxon>
        <taxon>Onygenales</taxon>
        <taxon>Ascosphaeraceae</taxon>
        <taxon>Ascosphaera</taxon>
    </lineage>
</organism>
<dbReference type="SUPFAM" id="SSF53474">
    <property type="entry name" value="alpha/beta-Hydrolases"/>
    <property type="match status" value="1"/>
</dbReference>
<evidence type="ECO:0000256" key="6">
    <source>
        <dbReference type="ARBA" id="ARBA00024741"/>
    </source>
</evidence>
<dbReference type="OrthoDB" id="4204183at2759"/>
<dbReference type="InterPro" id="IPR016812">
    <property type="entry name" value="PPase_methylesterase_euk"/>
</dbReference>
<keyword evidence="4" id="KW-0719">Serine esterase</keyword>
<comment type="similarity">
    <text evidence="1">Belongs to the AB hydrolase superfamily.</text>
</comment>
<proteinExistence type="inferred from homology"/>
<dbReference type="AlphaFoldDB" id="A0A167UYH9"/>
<dbReference type="VEuPathDB" id="FungiDB:AAP_06248"/>
<evidence type="ECO:0000313" key="11">
    <source>
        <dbReference type="Proteomes" id="UP000242877"/>
    </source>
</evidence>
<dbReference type="Pfam" id="PF12697">
    <property type="entry name" value="Abhydrolase_6"/>
    <property type="match status" value="1"/>
</dbReference>
<evidence type="ECO:0000256" key="3">
    <source>
        <dbReference type="ARBA" id="ARBA00020672"/>
    </source>
</evidence>
<dbReference type="Proteomes" id="UP000242877">
    <property type="component" value="Unassembled WGS sequence"/>
</dbReference>
<keyword evidence="5" id="KW-0378">Hydrolase</keyword>
<sequence>MSDLFRASAKARIGQQPPGMTSLNEVDEQKEEDNTSSGLQQGSEAEDCLSESSVSSAGTIKAGSIPNLFARPSRFMSKSGGSNPLSWMEFFDQELYLEEDYENQHITHHVYITAPRGSGPLFVTHHGAGSSGLTFAAVAADIKKIIPDAGILSLDCRDHGETTVVNADGSRPAIDLTLDTLSRDLVSVVNLTKQRMHWGKLPDIVLVGHSLGGAVVTDVAKKGELGQSLLAYTVLDVVEGMDTPN</sequence>
<feature type="region of interest" description="Disordered" evidence="8">
    <location>
        <begin position="1"/>
        <end position="53"/>
    </location>
</feature>
<reference evidence="10 11" key="1">
    <citation type="journal article" date="2016" name="Genome Biol. Evol.">
        <title>Divergent and convergent evolution of fungal pathogenicity.</title>
        <authorList>
            <person name="Shang Y."/>
            <person name="Xiao G."/>
            <person name="Zheng P."/>
            <person name="Cen K."/>
            <person name="Zhan S."/>
            <person name="Wang C."/>
        </authorList>
    </citation>
    <scope>NUCLEOTIDE SEQUENCE [LARGE SCALE GENOMIC DNA]</scope>
    <source>
        <strain evidence="10 11">ARSEF 7405</strain>
    </source>
</reference>
<evidence type="ECO:0000256" key="8">
    <source>
        <dbReference type="SAM" id="MobiDB-lite"/>
    </source>
</evidence>
<dbReference type="InterPro" id="IPR029058">
    <property type="entry name" value="AB_hydrolase_fold"/>
</dbReference>